<name>A0A7W6RQV2_9HYPH</name>
<gene>
    <name evidence="1" type="ORF">GGE12_004188</name>
</gene>
<dbReference type="EMBL" id="JACIGM010000009">
    <property type="protein sequence ID" value="MBB4276391.1"/>
    <property type="molecule type" value="Genomic_DNA"/>
</dbReference>
<dbReference type="AlphaFoldDB" id="A0A7W6RQV2"/>
<proteinExistence type="predicted"/>
<organism evidence="1 2">
    <name type="scientific">Rhizobium mongolense</name>
    <dbReference type="NCBI Taxonomy" id="57676"/>
    <lineage>
        <taxon>Bacteria</taxon>
        <taxon>Pseudomonadati</taxon>
        <taxon>Pseudomonadota</taxon>
        <taxon>Alphaproteobacteria</taxon>
        <taxon>Hyphomicrobiales</taxon>
        <taxon>Rhizobiaceae</taxon>
        <taxon>Rhizobium/Agrobacterium group</taxon>
        <taxon>Rhizobium</taxon>
    </lineage>
</organism>
<dbReference type="RefSeq" id="WP_183927260.1">
    <property type="nucleotide sequence ID" value="NZ_JACIGM010000009.1"/>
</dbReference>
<comment type="caution">
    <text evidence="1">The sequence shown here is derived from an EMBL/GenBank/DDBJ whole genome shotgun (WGS) entry which is preliminary data.</text>
</comment>
<protein>
    <submittedName>
        <fullName evidence="1">Uncharacterized protein</fullName>
    </submittedName>
</protein>
<evidence type="ECO:0000313" key="1">
    <source>
        <dbReference type="EMBL" id="MBB4276391.1"/>
    </source>
</evidence>
<dbReference type="Proteomes" id="UP000533641">
    <property type="component" value="Unassembled WGS sequence"/>
</dbReference>
<sequence length="95" mass="10669">MTEANKLSSLKLLAKRYARANRITLHQALDLVAGKLEFASWTKLVSASKRDWIPTIEQMASAEALVATDLPAYFRLGIPKQWPTAWRTLITPNMA</sequence>
<accession>A0A7W6RQV2</accession>
<evidence type="ECO:0000313" key="2">
    <source>
        <dbReference type="Proteomes" id="UP000533641"/>
    </source>
</evidence>
<reference evidence="1 2" key="1">
    <citation type="submission" date="2020-08" db="EMBL/GenBank/DDBJ databases">
        <title>Genomic Encyclopedia of Type Strains, Phase IV (KMG-V): Genome sequencing to study the core and pangenomes of soil and plant-associated prokaryotes.</title>
        <authorList>
            <person name="Whitman W."/>
        </authorList>
    </citation>
    <scope>NUCLEOTIDE SEQUENCE [LARGE SCALE GENOMIC DNA]</scope>
    <source>
        <strain evidence="1 2">SEMIA 402</strain>
    </source>
</reference>